<evidence type="ECO:0000256" key="2">
    <source>
        <dbReference type="ARBA" id="ARBA00022840"/>
    </source>
</evidence>
<dbReference type="Proteomes" id="UP000663827">
    <property type="component" value="Unassembled WGS sequence"/>
</dbReference>
<name>A0A8H3DVV7_9AGAM</name>
<dbReference type="EMBL" id="CAJMWZ010001879">
    <property type="protein sequence ID" value="CAE6444132.1"/>
    <property type="molecule type" value="Genomic_DNA"/>
</dbReference>
<dbReference type="Pfam" id="PF00012">
    <property type="entry name" value="HSP70"/>
    <property type="match status" value="1"/>
</dbReference>
<reference evidence="4" key="1">
    <citation type="submission" date="2021-01" db="EMBL/GenBank/DDBJ databases">
        <authorList>
            <person name="Kaushik A."/>
        </authorList>
    </citation>
    <scope>NUCLEOTIDE SEQUENCE</scope>
    <source>
        <strain evidence="4">AG5</strain>
        <strain evidence="3">Type strain: AG8-Rh-89/</strain>
    </source>
</reference>
<protein>
    <submittedName>
        <fullName evidence="4">Uncharacterized protein</fullName>
    </submittedName>
</protein>
<dbReference type="Gene3D" id="2.60.34.10">
    <property type="entry name" value="Substrate Binding Domain Of DNAk, Chain A, domain 1"/>
    <property type="match status" value="1"/>
</dbReference>
<organism evidence="4 5">
    <name type="scientific">Rhizoctonia solani</name>
    <dbReference type="NCBI Taxonomy" id="456999"/>
    <lineage>
        <taxon>Eukaryota</taxon>
        <taxon>Fungi</taxon>
        <taxon>Dikarya</taxon>
        <taxon>Basidiomycota</taxon>
        <taxon>Agaricomycotina</taxon>
        <taxon>Agaricomycetes</taxon>
        <taxon>Cantharellales</taxon>
        <taxon>Ceratobasidiaceae</taxon>
        <taxon>Rhizoctonia</taxon>
    </lineage>
</organism>
<evidence type="ECO:0000313" key="3">
    <source>
        <dbReference type="EMBL" id="CAE6444132.1"/>
    </source>
</evidence>
<dbReference type="Proteomes" id="UP000663850">
    <property type="component" value="Unassembled WGS sequence"/>
</dbReference>
<keyword evidence="1" id="KW-0547">Nucleotide-binding</keyword>
<sequence length="441" mass="48355">MNLLIHLDVISGFIQILLCVALFAPPIVWSHQAGAAVIGISIDNLDQFVIAISDVDILSRGYFEVREPFPVNVVLSESLVPRPKPGRFWSALATEGQSTLNVVESVLAALKTASETAGSHLPLFRVCAMTSPLALSTRQKERVSLALKETFGCTDDTLIIRETQAITSALNIESDNVENSPIAVVAPDEYTYIIGEDSSTVVVIDTFPPPLNLDLVFAKHNVWEVVVVQSSEKPRFGPVYGEGRVPIRYERNDIIARGATIIATLALPEEPVSILPLPLGIVLHGSLFHIVIPPFSVLPKQAKITLTTVHDNQETAVIEVREGSRARAAEDLLVTRLRVDDIPPAPAGTVLIEATLTVEHNNRITIEAIEALSETKVMKVVERDQLVYPEGVLEDQQAAGEKYKKEDAQFIMDMDRIISRQGQPSDAVQLFTNSPFEHEEL</sequence>
<proteinExistence type="predicted"/>
<dbReference type="SUPFAM" id="SSF100920">
    <property type="entry name" value="Heat shock protein 70kD (HSP70), peptide-binding domain"/>
    <property type="match status" value="1"/>
</dbReference>
<dbReference type="AlphaFoldDB" id="A0A8H3DVV7"/>
<dbReference type="GO" id="GO:0005524">
    <property type="term" value="F:ATP binding"/>
    <property type="evidence" value="ECO:0007669"/>
    <property type="project" value="UniProtKB-KW"/>
</dbReference>
<accession>A0A8H3DVV7</accession>
<dbReference type="InterPro" id="IPR013126">
    <property type="entry name" value="Hsp_70_fam"/>
</dbReference>
<dbReference type="InterPro" id="IPR029047">
    <property type="entry name" value="HSP70_peptide-bd_sf"/>
</dbReference>
<comment type="caution">
    <text evidence="4">The sequence shown here is derived from an EMBL/GenBank/DDBJ whole genome shotgun (WGS) entry which is preliminary data.</text>
</comment>
<keyword evidence="2" id="KW-0067">ATP-binding</keyword>
<evidence type="ECO:0000256" key="1">
    <source>
        <dbReference type="ARBA" id="ARBA00022741"/>
    </source>
</evidence>
<dbReference type="EMBL" id="CAJNJQ010000479">
    <property type="protein sequence ID" value="CAE7080937.1"/>
    <property type="molecule type" value="Genomic_DNA"/>
</dbReference>
<dbReference type="GO" id="GO:0140662">
    <property type="term" value="F:ATP-dependent protein folding chaperone"/>
    <property type="evidence" value="ECO:0007669"/>
    <property type="project" value="InterPro"/>
</dbReference>
<evidence type="ECO:0000313" key="5">
    <source>
        <dbReference type="Proteomes" id="UP000663827"/>
    </source>
</evidence>
<dbReference type="PANTHER" id="PTHR19375">
    <property type="entry name" value="HEAT SHOCK PROTEIN 70KDA"/>
    <property type="match status" value="1"/>
</dbReference>
<evidence type="ECO:0000313" key="4">
    <source>
        <dbReference type="EMBL" id="CAE7080937.1"/>
    </source>
</evidence>
<gene>
    <name evidence="4" type="ORF">RDB_LOCUS23665</name>
    <name evidence="3" type="ORF">RDB_LOCUS33562</name>
</gene>